<evidence type="ECO:0000313" key="2">
    <source>
        <dbReference type="Proteomes" id="UP000053927"/>
    </source>
</evidence>
<organism evidence="1 2">
    <name type="scientific">Stereum hirsutum (strain FP-91666)</name>
    <name type="common">White-rot fungus</name>
    <dbReference type="NCBI Taxonomy" id="721885"/>
    <lineage>
        <taxon>Eukaryota</taxon>
        <taxon>Fungi</taxon>
        <taxon>Dikarya</taxon>
        <taxon>Basidiomycota</taxon>
        <taxon>Agaricomycotina</taxon>
        <taxon>Agaricomycetes</taxon>
        <taxon>Russulales</taxon>
        <taxon>Stereaceae</taxon>
        <taxon>Stereum</taxon>
    </lineage>
</organism>
<dbReference type="RefSeq" id="XP_007311097.1">
    <property type="nucleotide sequence ID" value="XM_007311035.1"/>
</dbReference>
<dbReference type="GeneID" id="18795879"/>
<dbReference type="EMBL" id="JH687401">
    <property type="protein sequence ID" value="EIM79779.1"/>
    <property type="molecule type" value="Genomic_DNA"/>
</dbReference>
<protein>
    <recommendedName>
        <fullName evidence="3">F-box domain-containing protein</fullName>
    </recommendedName>
</protein>
<proteinExistence type="predicted"/>
<sequence length="428" mass="48463">MSVQTLTQSTRRRHIQLHSLLNLDVLALILESADLTTIPNIRLVCRQLNRVAIPILVRSVVLRRSGETTLSFCRFMVFGPGRQFAQCIRQLIVHPNAHKFARASSDRSAVLSDLLARMLRTLTGLSVLRLVDFPEALQPSTRNAECSILRHVELNILCSPVPPQAQSVWHLSVEAISPALATELSSTIVFPNLRSFAGPIAIFVSLSLNHALEHISLREHQFDAGQPSWISTNDTLSEVLMALRRVRPKTISIGIDIDGAIGLRPLFWHELASAAPEAESLSLTLPYRNYVSSIGSDAPSFETLETLQSLRRVWLHVFDDWYTFDLEWHNLTYRWNAVLARSGEQPVFREVTQTITRTIRSAWQRCLAAPHWDTFLLRVDCDRGTCVEGWQRHREGPWNESHTLMHEARDKIMFTQSEDTITVTGWGG</sequence>
<evidence type="ECO:0008006" key="3">
    <source>
        <dbReference type="Google" id="ProtNLM"/>
    </source>
</evidence>
<dbReference type="KEGG" id="shs:STEHIDRAFT_116262"/>
<reference evidence="2" key="1">
    <citation type="journal article" date="2012" name="Science">
        <title>The Paleozoic origin of enzymatic lignin decomposition reconstructed from 31 fungal genomes.</title>
        <authorList>
            <person name="Floudas D."/>
            <person name="Binder M."/>
            <person name="Riley R."/>
            <person name="Barry K."/>
            <person name="Blanchette R.A."/>
            <person name="Henrissat B."/>
            <person name="Martinez A.T."/>
            <person name="Otillar R."/>
            <person name="Spatafora J.W."/>
            <person name="Yadav J.S."/>
            <person name="Aerts A."/>
            <person name="Benoit I."/>
            <person name="Boyd A."/>
            <person name="Carlson A."/>
            <person name="Copeland A."/>
            <person name="Coutinho P.M."/>
            <person name="de Vries R.P."/>
            <person name="Ferreira P."/>
            <person name="Findley K."/>
            <person name="Foster B."/>
            <person name="Gaskell J."/>
            <person name="Glotzer D."/>
            <person name="Gorecki P."/>
            <person name="Heitman J."/>
            <person name="Hesse C."/>
            <person name="Hori C."/>
            <person name="Igarashi K."/>
            <person name="Jurgens J.A."/>
            <person name="Kallen N."/>
            <person name="Kersten P."/>
            <person name="Kohler A."/>
            <person name="Kuees U."/>
            <person name="Kumar T.K.A."/>
            <person name="Kuo A."/>
            <person name="LaButti K."/>
            <person name="Larrondo L.F."/>
            <person name="Lindquist E."/>
            <person name="Ling A."/>
            <person name="Lombard V."/>
            <person name="Lucas S."/>
            <person name="Lundell T."/>
            <person name="Martin R."/>
            <person name="McLaughlin D.J."/>
            <person name="Morgenstern I."/>
            <person name="Morin E."/>
            <person name="Murat C."/>
            <person name="Nagy L.G."/>
            <person name="Nolan M."/>
            <person name="Ohm R.A."/>
            <person name="Patyshakuliyeva A."/>
            <person name="Rokas A."/>
            <person name="Ruiz-Duenas F.J."/>
            <person name="Sabat G."/>
            <person name="Salamov A."/>
            <person name="Samejima M."/>
            <person name="Schmutz J."/>
            <person name="Slot J.C."/>
            <person name="St John F."/>
            <person name="Stenlid J."/>
            <person name="Sun H."/>
            <person name="Sun S."/>
            <person name="Syed K."/>
            <person name="Tsang A."/>
            <person name="Wiebenga A."/>
            <person name="Young D."/>
            <person name="Pisabarro A."/>
            <person name="Eastwood D.C."/>
            <person name="Martin F."/>
            <person name="Cullen D."/>
            <person name="Grigoriev I.V."/>
            <person name="Hibbett D.S."/>
        </authorList>
    </citation>
    <scope>NUCLEOTIDE SEQUENCE [LARGE SCALE GENOMIC DNA]</scope>
    <source>
        <strain evidence="2">FP-91666</strain>
    </source>
</reference>
<name>R7RWT1_STEHR</name>
<evidence type="ECO:0000313" key="1">
    <source>
        <dbReference type="EMBL" id="EIM79779.1"/>
    </source>
</evidence>
<dbReference type="Proteomes" id="UP000053927">
    <property type="component" value="Unassembled WGS sequence"/>
</dbReference>
<keyword evidence="2" id="KW-1185">Reference proteome</keyword>
<gene>
    <name evidence="1" type="ORF">STEHIDRAFT_116262</name>
</gene>
<accession>R7RWT1</accession>
<dbReference type="AlphaFoldDB" id="R7RWT1"/>